<keyword evidence="1" id="KW-0343">GTPase activation</keyword>
<dbReference type="InterPro" id="IPR000679">
    <property type="entry name" value="Znf_GATA"/>
</dbReference>
<dbReference type="PANTHER" id="PTHR45705">
    <property type="entry name" value="FI20236P1"/>
    <property type="match status" value="1"/>
</dbReference>
<feature type="region of interest" description="Disordered" evidence="6">
    <location>
        <begin position="126"/>
        <end position="359"/>
    </location>
</feature>
<dbReference type="OrthoDB" id="10266696at2759"/>
<evidence type="ECO:0000256" key="5">
    <source>
        <dbReference type="PROSITE-ProRule" id="PRU00094"/>
    </source>
</evidence>
<evidence type="ECO:0000313" key="9">
    <source>
        <dbReference type="EMBL" id="KAH3674982.1"/>
    </source>
</evidence>
<feature type="compositionally biased region" description="Low complexity" evidence="6">
    <location>
        <begin position="282"/>
        <end position="311"/>
    </location>
</feature>
<reference evidence="9" key="1">
    <citation type="journal article" date="2021" name="Open Biol.">
        <title>Shared evolutionary footprints suggest mitochondrial oxidative damage underlies multiple complex I losses in fungi.</title>
        <authorList>
            <person name="Schikora-Tamarit M.A."/>
            <person name="Marcet-Houben M."/>
            <person name="Nosek J."/>
            <person name="Gabaldon T."/>
        </authorList>
    </citation>
    <scope>NUCLEOTIDE SEQUENCE</scope>
    <source>
        <strain evidence="9">CBS2887</strain>
    </source>
</reference>
<dbReference type="GO" id="GO:0005096">
    <property type="term" value="F:GTPase activator activity"/>
    <property type="evidence" value="ECO:0007669"/>
    <property type="project" value="UniProtKB-KW"/>
</dbReference>
<dbReference type="GO" id="GO:0006355">
    <property type="term" value="P:regulation of DNA-templated transcription"/>
    <property type="evidence" value="ECO:0007669"/>
    <property type="project" value="InterPro"/>
</dbReference>
<dbReference type="Proteomes" id="UP000774326">
    <property type="component" value="Unassembled WGS sequence"/>
</dbReference>
<dbReference type="GO" id="GO:0005737">
    <property type="term" value="C:cytoplasm"/>
    <property type="evidence" value="ECO:0007669"/>
    <property type="project" value="TreeGrafter"/>
</dbReference>
<feature type="compositionally biased region" description="Low complexity" evidence="6">
    <location>
        <begin position="164"/>
        <end position="175"/>
    </location>
</feature>
<evidence type="ECO:0000259" key="8">
    <source>
        <dbReference type="PROSITE" id="PS50115"/>
    </source>
</evidence>
<evidence type="ECO:0000256" key="3">
    <source>
        <dbReference type="ARBA" id="ARBA00022771"/>
    </source>
</evidence>
<sequence length="359" mass="39551">MSTSKADVAKNHQILKALVKQQGNNHCADCKTATHPRWASWNLGIFICIRCSGIHRSMGTHISRVKSVDLDSWTNEQTESMLKWGNIKANTFWESQLPGEPGSYSPDDSKIENFIKTKYDLKKWAASKTVPNPSTISASASVTAPTTASAPAPAPAPQHHHQQARQTQHHQAPQQVNKRPNNPALLDLEFGSPVSASTNSLPSMNQKPAGSAHFGVNSTRQPQQPAYQQRQSAPQQQPQQQNDRPDLKKSILSLYSTPRVSNSTPNFPLRNNTMPLQQPQYSNNNSTTNSLNGLNFSSSSSASSINTNGSNQWGNPSPSPQVQQQNQWSNTASRAQPQQNTFRTGNSALDDDLFKNHWN</sequence>
<feature type="domain" description="GATA-type" evidence="7">
    <location>
        <begin position="21"/>
        <end position="61"/>
    </location>
</feature>
<dbReference type="SMART" id="SM00105">
    <property type="entry name" value="ArfGap"/>
    <property type="match status" value="1"/>
</dbReference>
<feature type="compositionally biased region" description="Low complexity" evidence="6">
    <location>
        <begin position="320"/>
        <end position="330"/>
    </location>
</feature>
<keyword evidence="2" id="KW-0479">Metal-binding</keyword>
<gene>
    <name evidence="9" type="ORF">WICPIJ_009368</name>
</gene>
<dbReference type="InterPro" id="IPR051718">
    <property type="entry name" value="ARF_GTPase-activating"/>
</dbReference>
<dbReference type="PROSITE" id="PS50115">
    <property type="entry name" value="ARFGAP"/>
    <property type="match status" value="1"/>
</dbReference>
<keyword evidence="4" id="KW-0862">Zinc</keyword>
<evidence type="ECO:0000313" key="10">
    <source>
        <dbReference type="Proteomes" id="UP000774326"/>
    </source>
</evidence>
<feature type="compositionally biased region" description="Low complexity" evidence="6">
    <location>
        <begin position="133"/>
        <end position="151"/>
    </location>
</feature>
<keyword evidence="10" id="KW-1185">Reference proteome</keyword>
<dbReference type="Gene3D" id="1.10.220.150">
    <property type="entry name" value="Arf GTPase activating protein"/>
    <property type="match status" value="1"/>
</dbReference>
<dbReference type="SUPFAM" id="SSF57863">
    <property type="entry name" value="ArfGap/RecO-like zinc finger"/>
    <property type="match status" value="1"/>
</dbReference>
<dbReference type="EMBL" id="JAEUBG010005434">
    <property type="protein sequence ID" value="KAH3674982.1"/>
    <property type="molecule type" value="Genomic_DNA"/>
</dbReference>
<dbReference type="FunFam" id="1.10.220.150:FF:000009">
    <property type="entry name" value="stromal membrane-associated protein 1 isoform X1"/>
    <property type="match status" value="1"/>
</dbReference>
<organism evidence="9 10">
    <name type="scientific">Wickerhamomyces pijperi</name>
    <name type="common">Yeast</name>
    <name type="synonym">Pichia pijperi</name>
    <dbReference type="NCBI Taxonomy" id="599730"/>
    <lineage>
        <taxon>Eukaryota</taxon>
        <taxon>Fungi</taxon>
        <taxon>Dikarya</taxon>
        <taxon>Ascomycota</taxon>
        <taxon>Saccharomycotina</taxon>
        <taxon>Saccharomycetes</taxon>
        <taxon>Phaffomycetales</taxon>
        <taxon>Wickerhamomycetaceae</taxon>
        <taxon>Wickerhamomyces</taxon>
    </lineage>
</organism>
<comment type="caution">
    <text evidence="9">The sequence shown here is derived from an EMBL/GenBank/DDBJ whole genome shotgun (WGS) entry which is preliminary data.</text>
</comment>
<evidence type="ECO:0000259" key="7">
    <source>
        <dbReference type="PROSITE" id="PS50114"/>
    </source>
</evidence>
<name>A0A9P8PNZ5_WICPI</name>
<dbReference type="InterPro" id="IPR037278">
    <property type="entry name" value="ARFGAP/RecO"/>
</dbReference>
<feature type="compositionally biased region" description="Polar residues" evidence="6">
    <location>
        <begin position="194"/>
        <end position="208"/>
    </location>
</feature>
<feature type="compositionally biased region" description="Polar residues" evidence="6">
    <location>
        <begin position="331"/>
        <end position="347"/>
    </location>
</feature>
<dbReference type="Pfam" id="PF01412">
    <property type="entry name" value="ArfGap"/>
    <property type="match status" value="1"/>
</dbReference>
<feature type="compositionally biased region" description="Low complexity" evidence="6">
    <location>
        <begin position="220"/>
        <end position="241"/>
    </location>
</feature>
<evidence type="ECO:0000256" key="1">
    <source>
        <dbReference type="ARBA" id="ARBA00022468"/>
    </source>
</evidence>
<dbReference type="PANTHER" id="PTHR45705:SF1">
    <property type="entry name" value="FI20236P1"/>
    <property type="match status" value="1"/>
</dbReference>
<evidence type="ECO:0000256" key="2">
    <source>
        <dbReference type="ARBA" id="ARBA00022723"/>
    </source>
</evidence>
<proteinExistence type="predicted"/>
<dbReference type="AlphaFoldDB" id="A0A9P8PNZ5"/>
<keyword evidence="3 5" id="KW-0863">Zinc-finger</keyword>
<feature type="compositionally biased region" description="Polar residues" evidence="6">
    <location>
        <begin position="253"/>
        <end position="281"/>
    </location>
</feature>
<dbReference type="InterPro" id="IPR038508">
    <property type="entry name" value="ArfGAP_dom_sf"/>
</dbReference>
<feature type="domain" description="Arf-GAP" evidence="8">
    <location>
        <begin position="12"/>
        <end position="124"/>
    </location>
</feature>
<protein>
    <recommendedName>
        <fullName evidence="11">Arf-GAP domain-containing protein</fullName>
    </recommendedName>
</protein>
<evidence type="ECO:0008006" key="11">
    <source>
        <dbReference type="Google" id="ProtNLM"/>
    </source>
</evidence>
<dbReference type="GO" id="GO:0008270">
    <property type="term" value="F:zinc ion binding"/>
    <property type="evidence" value="ECO:0007669"/>
    <property type="project" value="UniProtKB-KW"/>
</dbReference>
<dbReference type="PROSITE" id="PS50114">
    <property type="entry name" value="GATA_ZN_FINGER_2"/>
    <property type="match status" value="1"/>
</dbReference>
<accession>A0A9P8PNZ5</accession>
<evidence type="ECO:0000256" key="4">
    <source>
        <dbReference type="ARBA" id="ARBA00022833"/>
    </source>
</evidence>
<evidence type="ECO:0000256" key="6">
    <source>
        <dbReference type="SAM" id="MobiDB-lite"/>
    </source>
</evidence>
<dbReference type="InterPro" id="IPR001164">
    <property type="entry name" value="ArfGAP_dom"/>
</dbReference>
<dbReference type="GO" id="GO:0043565">
    <property type="term" value="F:sequence-specific DNA binding"/>
    <property type="evidence" value="ECO:0007669"/>
    <property type="project" value="InterPro"/>
</dbReference>
<dbReference type="PRINTS" id="PR00405">
    <property type="entry name" value="REVINTRACTNG"/>
</dbReference>
<reference evidence="9" key="2">
    <citation type="submission" date="2021-01" db="EMBL/GenBank/DDBJ databases">
        <authorList>
            <person name="Schikora-Tamarit M.A."/>
        </authorList>
    </citation>
    <scope>NUCLEOTIDE SEQUENCE</scope>
    <source>
        <strain evidence="9">CBS2887</strain>
    </source>
</reference>